<dbReference type="Gene3D" id="1.20.1250.20">
    <property type="entry name" value="MFS general substrate transporter like domains"/>
    <property type="match status" value="2"/>
</dbReference>
<feature type="domain" description="Major facilitator superfamily (MFS) profile" evidence="10">
    <location>
        <begin position="23"/>
        <end position="440"/>
    </location>
</feature>
<protein>
    <submittedName>
        <fullName evidence="11">MFS transporter</fullName>
    </submittedName>
</protein>
<evidence type="ECO:0000313" key="11">
    <source>
        <dbReference type="EMBL" id="RMB85499.1"/>
    </source>
</evidence>
<evidence type="ECO:0000256" key="5">
    <source>
        <dbReference type="ARBA" id="ARBA00022692"/>
    </source>
</evidence>
<keyword evidence="8 9" id="KW-0472">Membrane</keyword>
<comment type="similarity">
    <text evidence="2">Belongs to the major facilitator superfamily. Metabolite:H+ Symporter (MHS) family (TC 2.A.1.6) family.</text>
</comment>
<dbReference type="PROSITE" id="PS50850">
    <property type="entry name" value="MFS"/>
    <property type="match status" value="1"/>
</dbReference>
<keyword evidence="4" id="KW-1003">Cell membrane</keyword>
<keyword evidence="12" id="KW-1185">Reference proteome</keyword>
<evidence type="ECO:0000259" key="10">
    <source>
        <dbReference type="PROSITE" id="PS50850"/>
    </source>
</evidence>
<name>A0A3M0IGX7_9ACTN</name>
<evidence type="ECO:0000256" key="6">
    <source>
        <dbReference type="ARBA" id="ARBA00022847"/>
    </source>
</evidence>
<dbReference type="PANTHER" id="PTHR43528">
    <property type="entry name" value="ALPHA-KETOGLUTARATE PERMEASE"/>
    <property type="match status" value="1"/>
</dbReference>
<sequence>MASELKSGPAVQEDRLSSSDWKALGVAVVGWSVDMYDLLVILHVASYVSESFFPSDSPLLSLTATYAAFAVSLVVRPVGALVFGSLADRAGRRRAMTISVLGAGVFTAAMGFLPGIGVIGVVAPVLLLVLRVVQGLFVGGITASTHTLATESLPERWRGMAAGLIKGGGGSLAVVVINLLVIVLIAVLGQEEFAAWGWRALFVFALVGSLGNYLVLRHVEESPAWLARQAGSGASGGREPTATPVRALFSARWRKLVMVTAAIVFTASAPYYLTTGILPTVYKQVLGLSQDAASTFLIINVSLSAAIAAVCGHASQRVGRRRVFLASGVACLVLIPGLYLVMQARPAEWVLLVCGAVMVMASGAISAPLIIFVNELFPTEIRSTATAFSWSVGYGLSGLLPTVITGVSGGLDAVIPVLAVSAAVITLGFLVLVLRAEETRGALSAA</sequence>
<evidence type="ECO:0000256" key="2">
    <source>
        <dbReference type="ARBA" id="ARBA00008240"/>
    </source>
</evidence>
<dbReference type="Pfam" id="PF07690">
    <property type="entry name" value="MFS_1"/>
    <property type="match status" value="1"/>
</dbReference>
<dbReference type="InterPro" id="IPR005829">
    <property type="entry name" value="Sugar_transporter_CS"/>
</dbReference>
<comment type="subcellular location">
    <subcellularLocation>
        <location evidence="1">Cell membrane</location>
        <topology evidence="1">Multi-pass membrane protein</topology>
    </subcellularLocation>
</comment>
<dbReference type="InterPro" id="IPR036259">
    <property type="entry name" value="MFS_trans_sf"/>
</dbReference>
<dbReference type="InterPro" id="IPR011701">
    <property type="entry name" value="MFS"/>
</dbReference>
<feature type="transmembrane region" description="Helical" evidence="9">
    <location>
        <begin position="196"/>
        <end position="216"/>
    </location>
</feature>
<feature type="transmembrane region" description="Helical" evidence="9">
    <location>
        <begin position="385"/>
        <end position="407"/>
    </location>
</feature>
<feature type="transmembrane region" description="Helical" evidence="9">
    <location>
        <begin position="349"/>
        <end position="373"/>
    </location>
</feature>
<feature type="transmembrane region" description="Helical" evidence="9">
    <location>
        <begin position="21"/>
        <end position="45"/>
    </location>
</feature>
<keyword evidence="6" id="KW-0769">Symport</keyword>
<dbReference type="SUPFAM" id="SSF103473">
    <property type="entry name" value="MFS general substrate transporter"/>
    <property type="match status" value="1"/>
</dbReference>
<evidence type="ECO:0000256" key="9">
    <source>
        <dbReference type="SAM" id="Phobius"/>
    </source>
</evidence>
<dbReference type="GO" id="GO:0005886">
    <property type="term" value="C:plasma membrane"/>
    <property type="evidence" value="ECO:0007669"/>
    <property type="project" value="UniProtKB-SubCell"/>
</dbReference>
<dbReference type="InterPro" id="IPR051084">
    <property type="entry name" value="H+-coupled_symporters"/>
</dbReference>
<feature type="transmembrane region" description="Helical" evidence="9">
    <location>
        <begin position="323"/>
        <end position="343"/>
    </location>
</feature>
<dbReference type="InterPro" id="IPR020846">
    <property type="entry name" value="MFS_dom"/>
</dbReference>
<keyword evidence="3" id="KW-0813">Transport</keyword>
<gene>
    <name evidence="11" type="ORF">CTZ28_11900</name>
</gene>
<dbReference type="AlphaFoldDB" id="A0A3M0IGX7"/>
<evidence type="ECO:0000256" key="4">
    <source>
        <dbReference type="ARBA" id="ARBA00022475"/>
    </source>
</evidence>
<keyword evidence="7 9" id="KW-1133">Transmembrane helix</keyword>
<evidence type="ECO:0000256" key="7">
    <source>
        <dbReference type="ARBA" id="ARBA00022989"/>
    </source>
</evidence>
<evidence type="ECO:0000256" key="1">
    <source>
        <dbReference type="ARBA" id="ARBA00004651"/>
    </source>
</evidence>
<evidence type="ECO:0000256" key="8">
    <source>
        <dbReference type="ARBA" id="ARBA00023136"/>
    </source>
</evidence>
<keyword evidence="5 9" id="KW-0812">Transmembrane</keyword>
<evidence type="ECO:0000256" key="3">
    <source>
        <dbReference type="ARBA" id="ARBA00022448"/>
    </source>
</evidence>
<feature type="transmembrane region" description="Helical" evidence="9">
    <location>
        <begin position="65"/>
        <end position="86"/>
    </location>
</feature>
<dbReference type="Proteomes" id="UP000270471">
    <property type="component" value="Unassembled WGS sequence"/>
</dbReference>
<dbReference type="PROSITE" id="PS00217">
    <property type="entry name" value="SUGAR_TRANSPORT_2"/>
    <property type="match status" value="1"/>
</dbReference>
<feature type="transmembrane region" description="Helical" evidence="9">
    <location>
        <begin position="293"/>
        <end position="311"/>
    </location>
</feature>
<feature type="transmembrane region" description="Helical" evidence="9">
    <location>
        <begin position="170"/>
        <end position="190"/>
    </location>
</feature>
<feature type="transmembrane region" description="Helical" evidence="9">
    <location>
        <begin position="256"/>
        <end position="273"/>
    </location>
</feature>
<proteinExistence type="inferred from homology"/>
<comment type="caution">
    <text evidence="11">The sequence shown here is derived from an EMBL/GenBank/DDBJ whole genome shotgun (WGS) entry which is preliminary data.</text>
</comment>
<feature type="transmembrane region" description="Helical" evidence="9">
    <location>
        <begin position="413"/>
        <end position="434"/>
    </location>
</feature>
<dbReference type="RefSeq" id="WP_147481139.1">
    <property type="nucleotide sequence ID" value="NZ_PENI01000006.1"/>
</dbReference>
<evidence type="ECO:0000313" key="12">
    <source>
        <dbReference type="Proteomes" id="UP000270471"/>
    </source>
</evidence>
<reference evidence="11 12" key="1">
    <citation type="submission" date="2017-11" db="EMBL/GenBank/DDBJ databases">
        <title>Draft genome of actinobacteria isolated from guarana (Paullinia cupana (Mart.) Ducke.</title>
        <authorList>
            <person name="Siqueira K.A."/>
            <person name="Liotti R.G."/>
            <person name="Mendes T.A.O."/>
            <person name="Soares M.A."/>
        </authorList>
    </citation>
    <scope>NUCLEOTIDE SEQUENCE [LARGE SCALE GENOMIC DNA]</scope>
    <source>
        <strain evidence="11 12">193</strain>
    </source>
</reference>
<dbReference type="EMBL" id="PENI01000006">
    <property type="protein sequence ID" value="RMB85499.1"/>
    <property type="molecule type" value="Genomic_DNA"/>
</dbReference>
<organism evidence="11 12">
    <name type="scientific">Streptomyces shenzhenensis</name>
    <dbReference type="NCBI Taxonomy" id="943815"/>
    <lineage>
        <taxon>Bacteria</taxon>
        <taxon>Bacillati</taxon>
        <taxon>Actinomycetota</taxon>
        <taxon>Actinomycetes</taxon>
        <taxon>Kitasatosporales</taxon>
        <taxon>Streptomycetaceae</taxon>
        <taxon>Streptomyces</taxon>
    </lineage>
</organism>
<feature type="transmembrane region" description="Helical" evidence="9">
    <location>
        <begin position="128"/>
        <end position="149"/>
    </location>
</feature>
<dbReference type="OrthoDB" id="9787026at2"/>
<feature type="transmembrane region" description="Helical" evidence="9">
    <location>
        <begin position="98"/>
        <end position="122"/>
    </location>
</feature>
<dbReference type="PANTHER" id="PTHR43528:SF1">
    <property type="entry name" value="ALPHA-KETOGLUTARATE PERMEASE"/>
    <property type="match status" value="1"/>
</dbReference>
<dbReference type="GO" id="GO:0015293">
    <property type="term" value="F:symporter activity"/>
    <property type="evidence" value="ECO:0007669"/>
    <property type="project" value="UniProtKB-KW"/>
</dbReference>
<accession>A0A3M0IGX7</accession>